<reference evidence="1 2" key="1">
    <citation type="submission" date="2024-06" db="EMBL/GenBank/DDBJ databases">
        <title>The Natural Products Discovery Center: Release of the First 8490 Sequenced Strains for Exploring Actinobacteria Biosynthetic Diversity.</title>
        <authorList>
            <person name="Kalkreuter E."/>
            <person name="Kautsar S.A."/>
            <person name="Yang D."/>
            <person name="Bader C.D."/>
            <person name="Teijaro C.N."/>
            <person name="Fluegel L."/>
            <person name="Davis C.M."/>
            <person name="Simpson J.R."/>
            <person name="Lauterbach L."/>
            <person name="Steele A.D."/>
            <person name="Gui C."/>
            <person name="Meng S."/>
            <person name="Li G."/>
            <person name="Viehrig K."/>
            <person name="Ye F."/>
            <person name="Su P."/>
            <person name="Kiefer A.F."/>
            <person name="Nichols A."/>
            <person name="Cepeda A.J."/>
            <person name="Yan W."/>
            <person name="Fan B."/>
            <person name="Jiang Y."/>
            <person name="Adhikari A."/>
            <person name="Zheng C.-J."/>
            <person name="Schuster L."/>
            <person name="Cowan T.M."/>
            <person name="Smanski M.J."/>
            <person name="Chevrette M.G."/>
            <person name="De Carvalho L.P.S."/>
            <person name="Shen B."/>
        </authorList>
    </citation>
    <scope>NUCLEOTIDE SEQUENCE [LARGE SCALE GENOMIC DNA]</scope>
    <source>
        <strain evidence="1 2">NPDC045974</strain>
    </source>
</reference>
<dbReference type="Gene3D" id="1.20.1590.10">
    <property type="entry name" value="YP_001051499.1 domain like"/>
    <property type="match status" value="1"/>
</dbReference>
<keyword evidence="2" id="KW-1185">Reference proteome</keyword>
<comment type="caution">
    <text evidence="1">The sequence shown here is derived from an EMBL/GenBank/DDBJ whole genome shotgun (WGS) entry which is preliminary data.</text>
</comment>
<proteinExistence type="predicted"/>
<sequence>MVVDPAVAESLRGGERTRIAAFVASCTERMAQLFTGLRGVDPSRAEDVELYLETLEDLWSLDLADSVFAVRMETLRELPELQPSEEGLVDVADIYAFYGVLCIRYAVLYRANGDAEDAVRCAHASLTALGQLDRNVPQAAFFQVEHEQQRQMMLGDTSISGPLLGLRDGDREISRERLLTVNSRLRK</sequence>
<dbReference type="RefSeq" id="WP_358478260.1">
    <property type="nucleotide sequence ID" value="NZ_JBEZAE010000047.1"/>
</dbReference>
<dbReference type="EMBL" id="JBEZAE010000047">
    <property type="protein sequence ID" value="MEU7075796.1"/>
    <property type="molecule type" value="Genomic_DNA"/>
</dbReference>
<dbReference type="Proteomes" id="UP001551329">
    <property type="component" value="Unassembled WGS sequence"/>
</dbReference>
<gene>
    <name evidence="1" type="ORF">AB0A88_37580</name>
</gene>
<evidence type="ECO:0000313" key="2">
    <source>
        <dbReference type="Proteomes" id="UP001551329"/>
    </source>
</evidence>
<protein>
    <submittedName>
        <fullName evidence="1">Uncharacterized protein</fullName>
    </submittedName>
</protein>
<organism evidence="1 2">
    <name type="scientific">Streptomyces narbonensis</name>
    <dbReference type="NCBI Taxonomy" id="67333"/>
    <lineage>
        <taxon>Bacteria</taxon>
        <taxon>Bacillati</taxon>
        <taxon>Actinomycetota</taxon>
        <taxon>Actinomycetes</taxon>
        <taxon>Kitasatosporales</taxon>
        <taxon>Streptomycetaceae</taxon>
        <taxon>Streptomyces</taxon>
    </lineage>
</organism>
<dbReference type="InterPro" id="IPR023381">
    <property type="entry name" value="YP001051499.1-like_dom_sf"/>
</dbReference>
<evidence type="ECO:0000313" key="1">
    <source>
        <dbReference type="EMBL" id="MEU7075796.1"/>
    </source>
</evidence>
<name>A0ABV3CLY7_9ACTN</name>
<accession>A0ABV3CLY7</accession>